<evidence type="ECO:0000256" key="3">
    <source>
        <dbReference type="ARBA" id="ARBA00022553"/>
    </source>
</evidence>
<dbReference type="Pfam" id="PF02518">
    <property type="entry name" value="HATPase_c"/>
    <property type="match status" value="1"/>
</dbReference>
<organism evidence="11 12">
    <name type="scientific">Streptomyces fodineus</name>
    <dbReference type="NCBI Taxonomy" id="1904616"/>
    <lineage>
        <taxon>Bacteria</taxon>
        <taxon>Bacillati</taxon>
        <taxon>Actinomycetota</taxon>
        <taxon>Actinomycetes</taxon>
        <taxon>Kitasatosporales</taxon>
        <taxon>Streptomycetaceae</taxon>
        <taxon>Streptomyces</taxon>
    </lineage>
</organism>
<dbReference type="Pfam" id="PF13796">
    <property type="entry name" value="Sensor"/>
    <property type="match status" value="1"/>
</dbReference>
<gene>
    <name evidence="11" type="ORF">BFF78_30105</name>
</gene>
<name>A0A1D7YGI8_9ACTN</name>
<keyword evidence="4" id="KW-0808">Transferase</keyword>
<dbReference type="GO" id="GO:0046983">
    <property type="term" value="F:protein dimerization activity"/>
    <property type="evidence" value="ECO:0007669"/>
    <property type="project" value="InterPro"/>
</dbReference>
<feature type="transmembrane region" description="Helical" evidence="9">
    <location>
        <begin position="16"/>
        <end position="41"/>
    </location>
</feature>
<keyword evidence="9" id="KW-1133">Transmembrane helix</keyword>
<dbReference type="SUPFAM" id="SSF55874">
    <property type="entry name" value="ATPase domain of HSP90 chaperone/DNA topoisomerase II/histidine kinase"/>
    <property type="match status" value="1"/>
</dbReference>
<dbReference type="Gene3D" id="3.30.565.10">
    <property type="entry name" value="Histidine kinase-like ATPase, C-terminal domain"/>
    <property type="match status" value="1"/>
</dbReference>
<comment type="catalytic activity">
    <reaction evidence="1">
        <text>ATP + protein L-histidine = ADP + protein N-phospho-L-histidine.</text>
        <dbReference type="EC" id="2.7.13.3"/>
    </reaction>
</comment>
<evidence type="ECO:0000256" key="4">
    <source>
        <dbReference type="ARBA" id="ARBA00022679"/>
    </source>
</evidence>
<dbReference type="GO" id="GO:0000155">
    <property type="term" value="F:phosphorelay sensor kinase activity"/>
    <property type="evidence" value="ECO:0007669"/>
    <property type="project" value="InterPro"/>
</dbReference>
<dbReference type="Gene3D" id="1.20.5.1930">
    <property type="match status" value="1"/>
</dbReference>
<dbReference type="InterPro" id="IPR011712">
    <property type="entry name" value="Sig_transdc_His_kin_sub3_dim/P"/>
</dbReference>
<keyword evidence="6 11" id="KW-0418">Kinase</keyword>
<evidence type="ECO:0000313" key="12">
    <source>
        <dbReference type="Proteomes" id="UP000094960"/>
    </source>
</evidence>
<accession>A0A1D7YGI8</accession>
<dbReference type="InterPro" id="IPR036890">
    <property type="entry name" value="HATPase_C_sf"/>
</dbReference>
<dbReference type="PANTHER" id="PTHR24421:SF10">
    <property type="entry name" value="NITRATE_NITRITE SENSOR PROTEIN NARQ"/>
    <property type="match status" value="1"/>
</dbReference>
<evidence type="ECO:0000313" key="11">
    <source>
        <dbReference type="EMBL" id="AOR34738.1"/>
    </source>
</evidence>
<keyword evidence="5" id="KW-0547">Nucleotide-binding</keyword>
<dbReference type="CDD" id="cd16917">
    <property type="entry name" value="HATPase_UhpB-NarQ-NarX-like"/>
    <property type="match status" value="1"/>
</dbReference>
<keyword evidence="3" id="KW-0597">Phosphoprotein</keyword>
<keyword evidence="7" id="KW-0067">ATP-binding</keyword>
<evidence type="ECO:0000256" key="2">
    <source>
        <dbReference type="ARBA" id="ARBA00012438"/>
    </source>
</evidence>
<evidence type="ECO:0000256" key="1">
    <source>
        <dbReference type="ARBA" id="ARBA00000085"/>
    </source>
</evidence>
<keyword evidence="8" id="KW-0902">Two-component regulatory system</keyword>
<feature type="transmembrane region" description="Helical" evidence="9">
    <location>
        <begin position="114"/>
        <end position="137"/>
    </location>
</feature>
<reference evidence="12" key="1">
    <citation type="submission" date="2016-09" db="EMBL/GenBank/DDBJ databases">
        <title>Streptomyces puniciscabiei strain:TW1S1 Genome sequencing and assembly.</title>
        <authorList>
            <person name="Kim M.-K."/>
            <person name="Kim S.B."/>
        </authorList>
    </citation>
    <scope>NUCLEOTIDE SEQUENCE [LARGE SCALE GENOMIC DNA]</scope>
    <source>
        <strain evidence="12">TW1S1</strain>
    </source>
</reference>
<evidence type="ECO:0000256" key="5">
    <source>
        <dbReference type="ARBA" id="ARBA00022741"/>
    </source>
</evidence>
<keyword evidence="9" id="KW-0812">Transmembrane</keyword>
<dbReference type="EMBL" id="CP017248">
    <property type="protein sequence ID" value="AOR34738.1"/>
    <property type="molecule type" value="Genomic_DNA"/>
</dbReference>
<dbReference type="GO" id="GO:0005524">
    <property type="term" value="F:ATP binding"/>
    <property type="evidence" value="ECO:0007669"/>
    <property type="project" value="UniProtKB-KW"/>
</dbReference>
<keyword evidence="9" id="KW-0472">Membrane</keyword>
<proteinExistence type="predicted"/>
<feature type="transmembrane region" description="Helical" evidence="9">
    <location>
        <begin position="47"/>
        <end position="69"/>
    </location>
</feature>
<dbReference type="RefSeq" id="WP_069781284.1">
    <property type="nucleotide sequence ID" value="NZ_CP017248.1"/>
</dbReference>
<dbReference type="GO" id="GO:0016020">
    <property type="term" value="C:membrane"/>
    <property type="evidence" value="ECO:0007669"/>
    <property type="project" value="InterPro"/>
</dbReference>
<evidence type="ECO:0000256" key="8">
    <source>
        <dbReference type="ARBA" id="ARBA00023012"/>
    </source>
</evidence>
<dbReference type="KEGG" id="spun:BFF78_30105"/>
<feature type="domain" description="Histidine kinase/HSP90-like ATPase" evidence="10">
    <location>
        <begin position="330"/>
        <end position="419"/>
    </location>
</feature>
<evidence type="ECO:0000256" key="9">
    <source>
        <dbReference type="SAM" id="Phobius"/>
    </source>
</evidence>
<dbReference type="InterPro" id="IPR025828">
    <property type="entry name" value="Put_sensor_dom"/>
</dbReference>
<dbReference type="Pfam" id="PF07730">
    <property type="entry name" value="HisKA_3"/>
    <property type="match status" value="1"/>
</dbReference>
<protein>
    <recommendedName>
        <fullName evidence="2">histidine kinase</fullName>
        <ecNumber evidence="2">2.7.13.3</ecNumber>
    </recommendedName>
</protein>
<dbReference type="PANTHER" id="PTHR24421">
    <property type="entry name" value="NITRATE/NITRITE SENSOR PROTEIN NARX-RELATED"/>
    <property type="match status" value="1"/>
</dbReference>
<dbReference type="AlphaFoldDB" id="A0A1D7YGI8"/>
<evidence type="ECO:0000259" key="10">
    <source>
        <dbReference type="SMART" id="SM00387"/>
    </source>
</evidence>
<evidence type="ECO:0000256" key="7">
    <source>
        <dbReference type="ARBA" id="ARBA00022840"/>
    </source>
</evidence>
<feature type="transmembrane region" description="Helical" evidence="9">
    <location>
        <begin position="157"/>
        <end position="184"/>
    </location>
</feature>
<dbReference type="SMART" id="SM00387">
    <property type="entry name" value="HATPase_c"/>
    <property type="match status" value="1"/>
</dbReference>
<evidence type="ECO:0000256" key="6">
    <source>
        <dbReference type="ARBA" id="ARBA00022777"/>
    </source>
</evidence>
<dbReference type="InterPro" id="IPR003594">
    <property type="entry name" value="HATPase_dom"/>
</dbReference>
<dbReference type="Proteomes" id="UP000094960">
    <property type="component" value="Chromosome"/>
</dbReference>
<sequence>MNTDTKSDDFPSRARGAVLAAVQGLTLAVAVLPCGVAFLVLTLVSVALIPVGVGLVTTPAILTGVRALADARRRLAAEWCGVRIPVVYRPLPSSANPWTRTFALLRDPQVRRDVLWLPVDMTAGFVTALLPALLLFYPFEGFAVAAGLWRVTDGPYWYLFVPVDGPLTALAAAVLAAGLLVLAFRHTPRLMRVHFRLTRAVLGGDAELAERVRVLTETRQDAVDTSAAELRRIERDLHDGAQARLVAMGMDLGTIEMLVEHDPAQAKRLLAQARRNSAEALEELRDLVRGIHPPVLAERGLGDAVRALALRLPLPTEVTVELPGRADAPVESAGYFAVSEVLTNAVKHSGADRVWADVHHTDGRLRITVTDNGRGGAVIGAGSGLAGIERRLATFDGVLAVSSPAGGPTLVTMEIPCALS</sequence>
<keyword evidence="12" id="KW-1185">Reference proteome</keyword>
<dbReference type="InterPro" id="IPR050482">
    <property type="entry name" value="Sensor_HK_TwoCompSys"/>
</dbReference>
<dbReference type="EC" id="2.7.13.3" evidence="2"/>